<dbReference type="InterPro" id="IPR002562">
    <property type="entry name" value="3'-5'_exonuclease_dom"/>
</dbReference>
<feature type="non-terminal residue" evidence="3">
    <location>
        <position position="67"/>
    </location>
</feature>
<accession>A0A699X2L1</accession>
<gene>
    <name evidence="3" type="ORF">Tci_925728</name>
</gene>
<dbReference type="EMBL" id="BKCJ011798025">
    <property type="protein sequence ID" value="GFD53759.1"/>
    <property type="molecule type" value="Genomic_DNA"/>
</dbReference>
<feature type="domain" description="3'-5' exonuclease" evidence="2">
    <location>
        <begin position="1"/>
        <end position="35"/>
    </location>
</feature>
<keyword evidence="3" id="KW-0540">Nuclease</keyword>
<evidence type="ECO:0000256" key="1">
    <source>
        <dbReference type="SAM" id="MobiDB-lite"/>
    </source>
</evidence>
<dbReference type="GO" id="GO:0071035">
    <property type="term" value="P:nuclear polyadenylation-dependent rRNA catabolic process"/>
    <property type="evidence" value="ECO:0007669"/>
    <property type="project" value="TreeGrafter"/>
</dbReference>
<dbReference type="GO" id="GO:0071044">
    <property type="term" value="P:histone mRNA catabolic process"/>
    <property type="evidence" value="ECO:0007669"/>
    <property type="project" value="TreeGrafter"/>
</dbReference>
<dbReference type="GO" id="GO:0071037">
    <property type="term" value="P:nuclear polyadenylation-dependent snRNA catabolic process"/>
    <property type="evidence" value="ECO:0007669"/>
    <property type="project" value="TreeGrafter"/>
</dbReference>
<proteinExistence type="predicted"/>
<dbReference type="GO" id="GO:0071036">
    <property type="term" value="P:nuclear polyadenylation-dependent snoRNA catabolic process"/>
    <property type="evidence" value="ECO:0007669"/>
    <property type="project" value="TreeGrafter"/>
</dbReference>
<keyword evidence="3" id="KW-0269">Exonuclease</keyword>
<dbReference type="GO" id="GO:0071051">
    <property type="term" value="P:poly(A)-dependent snoRNA 3'-end processing"/>
    <property type="evidence" value="ECO:0007669"/>
    <property type="project" value="TreeGrafter"/>
</dbReference>
<dbReference type="GO" id="GO:0000175">
    <property type="term" value="F:3'-5'-RNA exonuclease activity"/>
    <property type="evidence" value="ECO:0007669"/>
    <property type="project" value="InterPro"/>
</dbReference>
<feature type="region of interest" description="Disordered" evidence="1">
    <location>
        <begin position="39"/>
        <end position="67"/>
    </location>
</feature>
<dbReference type="AlphaFoldDB" id="A0A699X2L1"/>
<sequence length="67" mass="8237">MADWRTRPLSQELFDYARADTHFLLYVYDKMRNELVERSDFSDPEKNKVHDVQEKSKEYALQRYEHP</sequence>
<dbReference type="GO" id="GO:0005730">
    <property type="term" value="C:nucleolus"/>
    <property type="evidence" value="ECO:0007669"/>
    <property type="project" value="TreeGrafter"/>
</dbReference>
<dbReference type="GO" id="GO:0003727">
    <property type="term" value="F:single-stranded RNA binding"/>
    <property type="evidence" value="ECO:0007669"/>
    <property type="project" value="TreeGrafter"/>
</dbReference>
<name>A0A699X2L1_TANCI</name>
<dbReference type="PANTHER" id="PTHR12124">
    <property type="entry name" value="POLYMYOSITIS/SCLERODERMA AUTOANTIGEN-RELATED"/>
    <property type="match status" value="1"/>
</dbReference>
<dbReference type="GO" id="GO:0000176">
    <property type="term" value="C:nuclear exosome (RNase complex)"/>
    <property type="evidence" value="ECO:0007669"/>
    <property type="project" value="TreeGrafter"/>
</dbReference>
<evidence type="ECO:0000259" key="2">
    <source>
        <dbReference type="Pfam" id="PF01612"/>
    </source>
</evidence>
<reference evidence="3" key="1">
    <citation type="journal article" date="2019" name="Sci. Rep.">
        <title>Draft genome of Tanacetum cinerariifolium, the natural source of mosquito coil.</title>
        <authorList>
            <person name="Yamashiro T."/>
            <person name="Shiraishi A."/>
            <person name="Satake H."/>
            <person name="Nakayama K."/>
        </authorList>
    </citation>
    <scope>NUCLEOTIDE SEQUENCE</scope>
</reference>
<dbReference type="GO" id="GO:0071038">
    <property type="term" value="P:TRAMP-dependent tRNA surveillance pathway"/>
    <property type="evidence" value="ECO:0007669"/>
    <property type="project" value="TreeGrafter"/>
</dbReference>
<keyword evidence="3" id="KW-0378">Hydrolase</keyword>
<evidence type="ECO:0000313" key="3">
    <source>
        <dbReference type="EMBL" id="GFD53759.1"/>
    </source>
</evidence>
<dbReference type="InterPro" id="IPR012337">
    <property type="entry name" value="RNaseH-like_sf"/>
</dbReference>
<dbReference type="PANTHER" id="PTHR12124:SF47">
    <property type="entry name" value="EXOSOME COMPONENT 10"/>
    <property type="match status" value="1"/>
</dbReference>
<protein>
    <submittedName>
        <fullName evidence="3">Exosome complex exonuclease RRP6</fullName>
    </submittedName>
</protein>
<comment type="caution">
    <text evidence="3">The sequence shown here is derived from an EMBL/GenBank/DDBJ whole genome shotgun (WGS) entry which is preliminary data.</text>
</comment>
<dbReference type="InterPro" id="IPR045092">
    <property type="entry name" value="Rrp6-like"/>
</dbReference>
<dbReference type="GO" id="GO:0000467">
    <property type="term" value="P:exonucleolytic trimming to generate mature 3'-end of 5.8S rRNA from tricistronic rRNA transcript (SSU-rRNA, 5.8S rRNA, LSU-rRNA)"/>
    <property type="evidence" value="ECO:0007669"/>
    <property type="project" value="InterPro"/>
</dbReference>
<dbReference type="GO" id="GO:0071040">
    <property type="term" value="P:nuclear polyadenylation-dependent antisense transcript catabolic process"/>
    <property type="evidence" value="ECO:0007669"/>
    <property type="project" value="TreeGrafter"/>
</dbReference>
<dbReference type="GO" id="GO:0071039">
    <property type="term" value="P:nuclear polyadenylation-dependent CUT catabolic process"/>
    <property type="evidence" value="ECO:0007669"/>
    <property type="project" value="TreeGrafter"/>
</dbReference>
<dbReference type="Pfam" id="PF01612">
    <property type="entry name" value="DNA_pol_A_exo1"/>
    <property type="match status" value="1"/>
</dbReference>
<dbReference type="Gene3D" id="3.30.420.10">
    <property type="entry name" value="Ribonuclease H-like superfamily/Ribonuclease H"/>
    <property type="match status" value="1"/>
</dbReference>
<dbReference type="InterPro" id="IPR036397">
    <property type="entry name" value="RNaseH_sf"/>
</dbReference>
<dbReference type="SUPFAM" id="SSF53098">
    <property type="entry name" value="Ribonuclease H-like"/>
    <property type="match status" value="1"/>
</dbReference>
<organism evidence="3">
    <name type="scientific">Tanacetum cinerariifolium</name>
    <name type="common">Dalmatian daisy</name>
    <name type="synonym">Chrysanthemum cinerariifolium</name>
    <dbReference type="NCBI Taxonomy" id="118510"/>
    <lineage>
        <taxon>Eukaryota</taxon>
        <taxon>Viridiplantae</taxon>
        <taxon>Streptophyta</taxon>
        <taxon>Embryophyta</taxon>
        <taxon>Tracheophyta</taxon>
        <taxon>Spermatophyta</taxon>
        <taxon>Magnoliopsida</taxon>
        <taxon>eudicotyledons</taxon>
        <taxon>Gunneridae</taxon>
        <taxon>Pentapetalae</taxon>
        <taxon>asterids</taxon>
        <taxon>campanulids</taxon>
        <taxon>Asterales</taxon>
        <taxon>Asteraceae</taxon>
        <taxon>Asteroideae</taxon>
        <taxon>Anthemideae</taxon>
        <taxon>Anthemidinae</taxon>
        <taxon>Tanacetum</taxon>
    </lineage>
</organism>